<sequence length="42" mass="4598">MNPFEHKPARRTWIREILIGAAAAIVADLLSALVEVVTQLLA</sequence>
<comment type="caution">
    <text evidence="2">The sequence shown here is derived from an EMBL/GenBank/DDBJ whole genome shotgun (WGS) entry which is preliminary data.</text>
</comment>
<dbReference type="RefSeq" id="WP_235049881.1">
    <property type="nucleotide sequence ID" value="NZ_JAKFHA010000001.1"/>
</dbReference>
<evidence type="ECO:0000313" key="3">
    <source>
        <dbReference type="Proteomes" id="UP001165378"/>
    </source>
</evidence>
<gene>
    <name evidence="2" type="ORF">LZ495_01285</name>
</gene>
<feature type="transmembrane region" description="Helical" evidence="1">
    <location>
        <begin position="12"/>
        <end position="34"/>
    </location>
</feature>
<name>A0AA41PV24_9ACTN</name>
<protein>
    <submittedName>
        <fullName evidence="2">Uncharacterized protein</fullName>
    </submittedName>
</protein>
<dbReference type="AlphaFoldDB" id="A0AA41PV24"/>
<dbReference type="EMBL" id="JAKFHA010000001">
    <property type="protein sequence ID" value="MCF2525860.1"/>
    <property type="molecule type" value="Genomic_DNA"/>
</dbReference>
<dbReference type="Pfam" id="PF19946">
    <property type="entry name" value="DUF6408"/>
    <property type="match status" value="1"/>
</dbReference>
<evidence type="ECO:0000256" key="1">
    <source>
        <dbReference type="SAM" id="Phobius"/>
    </source>
</evidence>
<reference evidence="2" key="1">
    <citation type="submission" date="2022-01" db="EMBL/GenBank/DDBJ databases">
        <title>Genome-Based Taxonomic Classification of the Phylum Actinobacteria.</title>
        <authorList>
            <person name="Gao Y."/>
        </authorList>
    </citation>
    <scope>NUCLEOTIDE SEQUENCE</scope>
    <source>
        <strain evidence="2">KLBMP 8922</strain>
    </source>
</reference>
<keyword evidence="1" id="KW-0812">Transmembrane</keyword>
<dbReference type="Proteomes" id="UP001165378">
    <property type="component" value="Unassembled WGS sequence"/>
</dbReference>
<proteinExistence type="predicted"/>
<dbReference type="InterPro" id="IPR045639">
    <property type="entry name" value="DUF6408"/>
</dbReference>
<keyword evidence="3" id="KW-1185">Reference proteome</keyword>
<organism evidence="2 3">
    <name type="scientific">Yinghuangia soli</name>
    <dbReference type="NCBI Taxonomy" id="2908204"/>
    <lineage>
        <taxon>Bacteria</taxon>
        <taxon>Bacillati</taxon>
        <taxon>Actinomycetota</taxon>
        <taxon>Actinomycetes</taxon>
        <taxon>Kitasatosporales</taxon>
        <taxon>Streptomycetaceae</taxon>
        <taxon>Yinghuangia</taxon>
    </lineage>
</organism>
<evidence type="ECO:0000313" key="2">
    <source>
        <dbReference type="EMBL" id="MCF2525860.1"/>
    </source>
</evidence>
<keyword evidence="1" id="KW-1133">Transmembrane helix</keyword>
<keyword evidence="1" id="KW-0472">Membrane</keyword>
<accession>A0AA41PV24</accession>